<reference evidence="3 6" key="2">
    <citation type="submission" date="2023-07" db="EMBL/GenBank/DDBJ databases">
        <title>Strategy for survival of the halotoleranting strain Dietzia MX2 from the Yakshinskoe mineral salts deposit.</title>
        <authorList>
            <person name="Kharitonova M.A."/>
            <person name="Kupriyanova-Ashina F.G."/>
            <person name="Shakirov T.R."/>
            <person name="Vafina M.S."/>
            <person name="Ilinskaya O.N."/>
        </authorList>
    </citation>
    <scope>NUCLEOTIDE SEQUENCE [LARGE SCALE GENOMIC DNA]</scope>
    <source>
        <strain evidence="3 6">MX2</strain>
    </source>
</reference>
<evidence type="ECO:0000313" key="6">
    <source>
        <dbReference type="Proteomes" id="UP001172702"/>
    </source>
</evidence>
<proteinExistence type="predicted"/>
<evidence type="ECO:0000313" key="3">
    <source>
        <dbReference type="EMBL" id="MDN4507113.1"/>
    </source>
</evidence>
<keyword evidence="2" id="KW-0472">Membrane</keyword>
<feature type="region of interest" description="Disordered" evidence="1">
    <location>
        <begin position="1"/>
        <end position="58"/>
    </location>
</feature>
<comment type="caution">
    <text evidence="4">The sequence shown here is derived from an EMBL/GenBank/DDBJ whole genome shotgun (WGS) entry which is preliminary data.</text>
</comment>
<feature type="transmembrane region" description="Helical" evidence="2">
    <location>
        <begin position="98"/>
        <end position="117"/>
    </location>
</feature>
<dbReference type="RefSeq" id="WP_119192260.1">
    <property type="nucleotide sequence ID" value="NZ_JAPWIO010000004.1"/>
</dbReference>
<gene>
    <name evidence="4" type="ORF">DQ226_06310</name>
    <name evidence="3" type="ORF">QYF62_13720</name>
</gene>
<protein>
    <submittedName>
        <fullName evidence="4">Uncharacterized protein</fullName>
    </submittedName>
</protein>
<feature type="transmembrane region" description="Helical" evidence="2">
    <location>
        <begin position="73"/>
        <end position="92"/>
    </location>
</feature>
<evidence type="ECO:0000313" key="4">
    <source>
        <dbReference type="EMBL" id="RBA37644.1"/>
    </source>
</evidence>
<dbReference type="EMBL" id="JAUHTB010000018">
    <property type="protein sequence ID" value="MDN4507113.1"/>
    <property type="molecule type" value="Genomic_DNA"/>
</dbReference>
<dbReference type="Proteomes" id="UP000252187">
    <property type="component" value="Unassembled WGS sequence"/>
</dbReference>
<evidence type="ECO:0000256" key="1">
    <source>
        <dbReference type="SAM" id="MobiDB-lite"/>
    </source>
</evidence>
<keyword evidence="2" id="KW-1133">Transmembrane helix</keyword>
<evidence type="ECO:0000313" key="5">
    <source>
        <dbReference type="Proteomes" id="UP000252187"/>
    </source>
</evidence>
<evidence type="ECO:0000256" key="2">
    <source>
        <dbReference type="SAM" id="Phobius"/>
    </source>
</evidence>
<dbReference type="EMBL" id="QNTT01000012">
    <property type="protein sequence ID" value="RBA37644.1"/>
    <property type="molecule type" value="Genomic_DNA"/>
</dbReference>
<accession>A0A365PBC2</accession>
<sequence>MNTNTPADDRHHSTAGAPPEQSPRFDPQLYDPLPYGTGYPTPEPLGFGVSPEPATTPAGAVEVVEHRRFGSPVLALAGVTSLGVAVWAILGAPAIAPTALLAAGLVLAVLVGLMMVIRR</sequence>
<organism evidence="4 5">
    <name type="scientific">Dietzia maris</name>
    <dbReference type="NCBI Taxonomy" id="37915"/>
    <lineage>
        <taxon>Bacteria</taxon>
        <taxon>Bacillati</taxon>
        <taxon>Actinomycetota</taxon>
        <taxon>Actinomycetes</taxon>
        <taxon>Mycobacteriales</taxon>
        <taxon>Dietziaceae</taxon>
        <taxon>Dietzia</taxon>
    </lineage>
</organism>
<name>A0A365PBC2_9ACTN</name>
<keyword evidence="2" id="KW-0812">Transmembrane</keyword>
<dbReference type="Proteomes" id="UP001172702">
    <property type="component" value="Unassembled WGS sequence"/>
</dbReference>
<reference evidence="4 5" key="1">
    <citation type="submission" date="2018-06" db="EMBL/GenBank/DDBJ databases">
        <title>Whole genome sequencing of four bacterial strains from South Shetland trench revealing bio-synthetic gene clusters.</title>
        <authorList>
            <person name="Abdel-Mageed W.M."/>
            <person name="Lehri B."/>
            <person name="Jarmusch S.A."/>
            <person name="Miranda K."/>
            <person name="Goodfellow M."/>
            <person name="Jaspars M."/>
            <person name="Karlyshev A.V."/>
        </authorList>
    </citation>
    <scope>NUCLEOTIDE SEQUENCE [LARGE SCALE GENOMIC DNA]</scope>
    <source>
        <strain evidence="4 5">SST1</strain>
    </source>
</reference>
<keyword evidence="6" id="KW-1185">Reference proteome</keyword>
<dbReference type="AlphaFoldDB" id="A0A365PBC2"/>